<comment type="caution">
    <text evidence="5">The sequence shown here is derived from an EMBL/GenBank/DDBJ whole genome shotgun (WGS) entry which is preliminary data.</text>
</comment>
<proteinExistence type="inferred from homology"/>
<dbReference type="Pfam" id="PF04064">
    <property type="entry name" value="DUF384"/>
    <property type="match status" value="1"/>
</dbReference>
<dbReference type="PANTHER" id="PTHR13387">
    <property type="entry name" value="PROTEIN HGH1 HOMOLOG"/>
    <property type="match status" value="1"/>
</dbReference>
<accession>A0A3S3RHM6</accession>
<evidence type="ECO:0000256" key="2">
    <source>
        <dbReference type="ARBA" id="ARBA00014076"/>
    </source>
</evidence>
<gene>
    <name evidence="5" type="ORF">B4U79_16024</name>
</gene>
<dbReference type="PANTHER" id="PTHR13387:SF9">
    <property type="entry name" value="PROTEIN HGH1 HOMOLOG"/>
    <property type="match status" value="1"/>
</dbReference>
<keyword evidence="6" id="KW-1185">Reference proteome</keyword>
<dbReference type="AlphaFoldDB" id="A0A3S3RHM6"/>
<feature type="domain" description="Protein HGH1 C-terminal" evidence="4">
    <location>
        <begin position="269"/>
        <end position="321"/>
    </location>
</feature>
<comment type="similarity">
    <text evidence="1">Belongs to the HGH1 family.</text>
</comment>
<name>A0A3S3RHM6_9ACAR</name>
<evidence type="ECO:0000256" key="1">
    <source>
        <dbReference type="ARBA" id="ARBA00006712"/>
    </source>
</evidence>
<dbReference type="InterPro" id="IPR016024">
    <property type="entry name" value="ARM-type_fold"/>
</dbReference>
<dbReference type="InterPro" id="IPR007205">
    <property type="entry name" value="Protein_HGH1_N"/>
</dbReference>
<evidence type="ECO:0000313" key="5">
    <source>
        <dbReference type="EMBL" id="RWS01048.1"/>
    </source>
</evidence>
<dbReference type="STRING" id="1965070.A0A3S3RHM6"/>
<dbReference type="EMBL" id="NCKU01009953">
    <property type="protein sequence ID" value="RWS01048.1"/>
    <property type="molecule type" value="Genomic_DNA"/>
</dbReference>
<sequence length="351" mass="41443">MDDKKVNLIFETFIKKLGSKQKDRLSFINENKQLVLSILPLIKRLLVDGSENERITCLQCLINFVEFKHELIDDCFFAEADRQFWSSFHSIEKPSFDELFVLQISFLVDITIDEQLCEKVYNALNDGEFNLVKVCVTLLNHCNHLSLISDLLTNLSRIENTCDFLIENERVLQSLVDLIFDLFNRESSEVIKFKLISIMRNLCFHNNLHSHLLREEFNLLTKLVHPICGSTEIELDDEDMEKVPIELQYLPPEKQRESNPDIRHSLIECLLLLCATSFGRKMIRDSNIYLILRETHKREEVRKVQKRIEDLVDIILKDEKEYADIENLMKLQLSDEYKRKFDEDDKKLLEN</sequence>
<protein>
    <recommendedName>
        <fullName evidence="2">Protein HGH1 homolog</fullName>
    </recommendedName>
</protein>
<dbReference type="OrthoDB" id="338814at2759"/>
<dbReference type="Gene3D" id="1.25.10.10">
    <property type="entry name" value="Leucine-rich Repeat Variant"/>
    <property type="match status" value="1"/>
</dbReference>
<evidence type="ECO:0000259" key="3">
    <source>
        <dbReference type="Pfam" id="PF04063"/>
    </source>
</evidence>
<dbReference type="Proteomes" id="UP000285301">
    <property type="component" value="Unassembled WGS sequence"/>
</dbReference>
<evidence type="ECO:0000259" key="4">
    <source>
        <dbReference type="Pfam" id="PF04064"/>
    </source>
</evidence>
<reference evidence="5 6" key="1">
    <citation type="journal article" date="2018" name="Gigascience">
        <title>Genomes of trombidid mites reveal novel predicted allergens and laterally-transferred genes associated with secondary metabolism.</title>
        <authorList>
            <person name="Dong X."/>
            <person name="Chaisiri K."/>
            <person name="Xia D."/>
            <person name="Armstrong S.D."/>
            <person name="Fang Y."/>
            <person name="Donnelly M.J."/>
            <person name="Kadowaki T."/>
            <person name="McGarry J.W."/>
            <person name="Darby A.C."/>
            <person name="Makepeace B.L."/>
        </authorList>
    </citation>
    <scope>NUCLEOTIDE SEQUENCE [LARGE SCALE GENOMIC DNA]</scope>
    <source>
        <strain evidence="5">UoL-WK</strain>
    </source>
</reference>
<evidence type="ECO:0000313" key="6">
    <source>
        <dbReference type="Proteomes" id="UP000285301"/>
    </source>
</evidence>
<dbReference type="SUPFAM" id="SSF48371">
    <property type="entry name" value="ARM repeat"/>
    <property type="match status" value="1"/>
</dbReference>
<dbReference type="InterPro" id="IPR007206">
    <property type="entry name" value="Protein_HGH1_C"/>
</dbReference>
<dbReference type="Pfam" id="PF04063">
    <property type="entry name" value="DUF383"/>
    <property type="match status" value="1"/>
</dbReference>
<feature type="domain" description="Protein HGH1 N-terminal" evidence="3">
    <location>
        <begin position="138"/>
        <end position="263"/>
    </location>
</feature>
<dbReference type="InterPro" id="IPR039717">
    <property type="entry name" value="Hgh1"/>
</dbReference>
<dbReference type="InterPro" id="IPR011989">
    <property type="entry name" value="ARM-like"/>
</dbReference>
<organism evidence="5 6">
    <name type="scientific">Dinothrombium tinctorium</name>
    <dbReference type="NCBI Taxonomy" id="1965070"/>
    <lineage>
        <taxon>Eukaryota</taxon>
        <taxon>Metazoa</taxon>
        <taxon>Ecdysozoa</taxon>
        <taxon>Arthropoda</taxon>
        <taxon>Chelicerata</taxon>
        <taxon>Arachnida</taxon>
        <taxon>Acari</taxon>
        <taxon>Acariformes</taxon>
        <taxon>Trombidiformes</taxon>
        <taxon>Prostigmata</taxon>
        <taxon>Anystina</taxon>
        <taxon>Parasitengona</taxon>
        <taxon>Trombidioidea</taxon>
        <taxon>Trombidiidae</taxon>
        <taxon>Dinothrombium</taxon>
    </lineage>
</organism>